<keyword evidence="4" id="KW-0862">Zinc</keyword>
<dbReference type="GO" id="GO:0008237">
    <property type="term" value="F:metallopeptidase activity"/>
    <property type="evidence" value="ECO:0007669"/>
    <property type="project" value="UniProtKB-KW"/>
</dbReference>
<keyword evidence="5" id="KW-0482">Metalloprotease</keyword>
<protein>
    <submittedName>
        <fullName evidence="7">Conjugal transfer protein</fullName>
    </submittedName>
</protein>
<sequence>MTGRGKVPPVTITDVALSSIAREASRSTDGLETGGILLGVDGRDGIDIRHAGGPGPNATHGERSFMRDLDHARHLADSAWLEDSSQWIGEWHTHPTGGLSPSEIDLHSYMRHLNDPELGFDHFIAIIAGFDSSARVVVATWLIERDRIWPVIPTRLPIAPAGNSADANDAVRHAAFIAEEHKEMP</sequence>
<name>A0A3C1KGQ4_9MICO</name>
<accession>A0A3C1KGQ4</accession>
<dbReference type="Proteomes" id="UP000257479">
    <property type="component" value="Unassembled WGS sequence"/>
</dbReference>
<evidence type="ECO:0000256" key="5">
    <source>
        <dbReference type="ARBA" id="ARBA00023049"/>
    </source>
</evidence>
<proteinExistence type="predicted"/>
<dbReference type="GO" id="GO:0046872">
    <property type="term" value="F:metal ion binding"/>
    <property type="evidence" value="ECO:0007669"/>
    <property type="project" value="UniProtKB-KW"/>
</dbReference>
<dbReference type="AlphaFoldDB" id="A0A3C1KGQ4"/>
<evidence type="ECO:0000256" key="4">
    <source>
        <dbReference type="ARBA" id="ARBA00022833"/>
    </source>
</evidence>
<dbReference type="EMBL" id="DMNG01000265">
    <property type="protein sequence ID" value="HAN25879.1"/>
    <property type="molecule type" value="Genomic_DNA"/>
</dbReference>
<evidence type="ECO:0000313" key="7">
    <source>
        <dbReference type="EMBL" id="HAN25879.1"/>
    </source>
</evidence>
<evidence type="ECO:0000256" key="3">
    <source>
        <dbReference type="ARBA" id="ARBA00022801"/>
    </source>
</evidence>
<keyword evidence="1" id="KW-0645">Protease</keyword>
<evidence type="ECO:0000256" key="1">
    <source>
        <dbReference type="ARBA" id="ARBA00022670"/>
    </source>
</evidence>
<keyword evidence="3" id="KW-0378">Hydrolase</keyword>
<dbReference type="InterPro" id="IPR028090">
    <property type="entry name" value="JAB_dom_prok"/>
</dbReference>
<reference evidence="7 8" key="1">
    <citation type="journal article" date="2018" name="Nat. Biotechnol.">
        <title>A standardized bacterial taxonomy based on genome phylogeny substantially revises the tree of life.</title>
        <authorList>
            <person name="Parks D.H."/>
            <person name="Chuvochina M."/>
            <person name="Waite D.W."/>
            <person name="Rinke C."/>
            <person name="Skarshewski A."/>
            <person name="Chaumeil P.A."/>
            <person name="Hugenholtz P."/>
        </authorList>
    </citation>
    <scope>NUCLEOTIDE SEQUENCE [LARGE SCALE GENOMIC DNA]</scope>
    <source>
        <strain evidence="7">UBA9152</strain>
    </source>
</reference>
<comment type="caution">
    <text evidence="7">The sequence shown here is derived from an EMBL/GenBank/DDBJ whole genome shotgun (WGS) entry which is preliminary data.</text>
</comment>
<gene>
    <name evidence="7" type="ORF">DCP95_15120</name>
</gene>
<dbReference type="Gene3D" id="3.40.140.10">
    <property type="entry name" value="Cytidine Deaminase, domain 2"/>
    <property type="match status" value="1"/>
</dbReference>
<evidence type="ECO:0000259" key="6">
    <source>
        <dbReference type="Pfam" id="PF14464"/>
    </source>
</evidence>
<keyword evidence="2" id="KW-0479">Metal-binding</keyword>
<organism evidence="7 8">
    <name type="scientific">Microbacterium ginsengisoli</name>
    <dbReference type="NCBI Taxonomy" id="400772"/>
    <lineage>
        <taxon>Bacteria</taxon>
        <taxon>Bacillati</taxon>
        <taxon>Actinomycetota</taxon>
        <taxon>Actinomycetes</taxon>
        <taxon>Micrococcales</taxon>
        <taxon>Microbacteriaceae</taxon>
        <taxon>Microbacterium</taxon>
    </lineage>
</organism>
<dbReference type="SUPFAM" id="SSF102712">
    <property type="entry name" value="JAB1/MPN domain"/>
    <property type="match status" value="1"/>
</dbReference>
<dbReference type="Pfam" id="PF14464">
    <property type="entry name" value="Prok-JAB"/>
    <property type="match status" value="1"/>
</dbReference>
<evidence type="ECO:0000313" key="8">
    <source>
        <dbReference type="Proteomes" id="UP000257479"/>
    </source>
</evidence>
<evidence type="ECO:0000256" key="2">
    <source>
        <dbReference type="ARBA" id="ARBA00022723"/>
    </source>
</evidence>
<feature type="domain" description="JAB" evidence="6">
    <location>
        <begin position="21"/>
        <end position="129"/>
    </location>
</feature>
<dbReference type="GO" id="GO:0006508">
    <property type="term" value="P:proteolysis"/>
    <property type="evidence" value="ECO:0007669"/>
    <property type="project" value="UniProtKB-KW"/>
</dbReference>